<dbReference type="InterPro" id="IPR006303">
    <property type="entry name" value="FliR"/>
</dbReference>
<keyword evidence="4 10" id="KW-1003">Cell membrane</keyword>
<feature type="transmembrane region" description="Helical" evidence="10">
    <location>
        <begin position="14"/>
        <end position="34"/>
    </location>
</feature>
<evidence type="ECO:0000256" key="4">
    <source>
        <dbReference type="ARBA" id="ARBA00022475"/>
    </source>
</evidence>
<accession>A0ABQ3LVF5</accession>
<evidence type="ECO:0000313" key="11">
    <source>
        <dbReference type="EMBL" id="GHH19303.1"/>
    </source>
</evidence>
<evidence type="ECO:0000256" key="6">
    <source>
        <dbReference type="ARBA" id="ARBA00022989"/>
    </source>
</evidence>
<protein>
    <recommendedName>
        <fullName evidence="3 9">Flagellar biosynthetic protein FliR</fullName>
    </recommendedName>
</protein>
<evidence type="ECO:0000256" key="3">
    <source>
        <dbReference type="ARBA" id="ARBA00021717"/>
    </source>
</evidence>
<comment type="function">
    <text evidence="1 10">Role in flagellar biosynthesis.</text>
</comment>
<keyword evidence="5 10" id="KW-0812">Transmembrane</keyword>
<dbReference type="NCBIfam" id="TIGR01400">
    <property type="entry name" value="fliR"/>
    <property type="match status" value="1"/>
</dbReference>
<comment type="subcellular location">
    <subcellularLocation>
        <location evidence="10">Cell membrane</location>
        <topology evidence="10">Multi-pass membrane protein</topology>
    </subcellularLocation>
    <subcellularLocation>
        <location evidence="10">Bacterial flagellum basal body</location>
    </subcellularLocation>
</comment>
<feature type="transmembrane region" description="Helical" evidence="10">
    <location>
        <begin position="130"/>
        <end position="153"/>
    </location>
</feature>
<dbReference type="PANTHER" id="PTHR30065">
    <property type="entry name" value="FLAGELLAR BIOSYNTHETIC PROTEIN FLIR"/>
    <property type="match status" value="1"/>
</dbReference>
<comment type="caution">
    <text evidence="11">The sequence shown here is derived from an EMBL/GenBank/DDBJ whole genome shotgun (WGS) entry which is preliminary data.</text>
</comment>
<gene>
    <name evidence="11" type="primary">fliR</name>
    <name evidence="11" type="ORF">GCM10008023_26250</name>
</gene>
<dbReference type="Pfam" id="PF01311">
    <property type="entry name" value="Bac_export_1"/>
    <property type="match status" value="1"/>
</dbReference>
<dbReference type="InterPro" id="IPR002010">
    <property type="entry name" value="T3SS_IM_R"/>
</dbReference>
<evidence type="ECO:0000256" key="1">
    <source>
        <dbReference type="ARBA" id="ARBA00002578"/>
    </source>
</evidence>
<evidence type="ECO:0000256" key="5">
    <source>
        <dbReference type="ARBA" id="ARBA00022692"/>
    </source>
</evidence>
<evidence type="ECO:0000256" key="2">
    <source>
        <dbReference type="ARBA" id="ARBA00009772"/>
    </source>
</evidence>
<evidence type="ECO:0000256" key="8">
    <source>
        <dbReference type="ARBA" id="ARBA00023143"/>
    </source>
</evidence>
<feature type="transmembrane region" description="Helical" evidence="10">
    <location>
        <begin position="67"/>
        <end position="90"/>
    </location>
</feature>
<keyword evidence="11" id="KW-0282">Flagellum</keyword>
<feature type="transmembrane region" description="Helical" evidence="10">
    <location>
        <begin position="41"/>
        <end position="61"/>
    </location>
</feature>
<keyword evidence="12" id="KW-1185">Reference proteome</keyword>
<dbReference type="RefSeq" id="WP_189676601.1">
    <property type="nucleotide sequence ID" value="NZ_BNAQ01000003.1"/>
</dbReference>
<evidence type="ECO:0000313" key="12">
    <source>
        <dbReference type="Proteomes" id="UP000652430"/>
    </source>
</evidence>
<dbReference type="EMBL" id="BNAQ01000003">
    <property type="protein sequence ID" value="GHH19303.1"/>
    <property type="molecule type" value="Genomic_DNA"/>
</dbReference>
<keyword evidence="11" id="KW-0969">Cilium</keyword>
<evidence type="ECO:0000256" key="10">
    <source>
        <dbReference type="RuleBase" id="RU362071"/>
    </source>
</evidence>
<dbReference type="Proteomes" id="UP000652430">
    <property type="component" value="Unassembled WGS sequence"/>
</dbReference>
<feature type="transmembrane region" description="Helical" evidence="10">
    <location>
        <begin position="215"/>
        <end position="235"/>
    </location>
</feature>
<dbReference type="PANTHER" id="PTHR30065:SF8">
    <property type="entry name" value="FLAGELLAR BIOSYNTHETIC PROTEIN FLIR"/>
    <property type="match status" value="1"/>
</dbReference>
<reference evidence="12" key="1">
    <citation type="journal article" date="2019" name="Int. J. Syst. Evol. Microbiol.">
        <title>The Global Catalogue of Microorganisms (GCM) 10K type strain sequencing project: providing services to taxonomists for standard genome sequencing and annotation.</title>
        <authorList>
            <consortium name="The Broad Institute Genomics Platform"/>
            <consortium name="The Broad Institute Genome Sequencing Center for Infectious Disease"/>
            <person name="Wu L."/>
            <person name="Ma J."/>
        </authorList>
    </citation>
    <scope>NUCLEOTIDE SEQUENCE [LARGE SCALE GENOMIC DNA]</scope>
    <source>
        <strain evidence="12">CGMCC 1.8957</strain>
    </source>
</reference>
<keyword evidence="8 10" id="KW-0975">Bacterial flagellum</keyword>
<keyword evidence="6 10" id="KW-1133">Transmembrane helix</keyword>
<feature type="transmembrane region" description="Helical" evidence="10">
    <location>
        <begin position="173"/>
        <end position="203"/>
    </location>
</feature>
<sequence length="259" mass="26649">MSPLGFGLSIEPQLWALIFVMVRVGAAFVAAPVFSAVAIPLVVRVTLSGAIGVLVLSVHPITPPEHVFALATILSVAAEALVGLALGFVLQIAFAAPMIASELIGTSMGIGFASAIDPQNGKSTPALGQFFSMMLTLLFLSVNGHLILVEMIVKSYVALPPGGAWLKPQQLENIAFFGGYTFLAGLLLALPVGFLLLCLNLVVGMISRSAPSLNLFAVGLPASLAVGVVALALGFPAMGDYLLVIIDEGLAATQSLVLG</sequence>
<keyword evidence="7 10" id="KW-0472">Membrane</keyword>
<name>A0ABQ3LVF5_9SPHN</name>
<evidence type="ECO:0000256" key="7">
    <source>
        <dbReference type="ARBA" id="ARBA00023136"/>
    </source>
</evidence>
<comment type="similarity">
    <text evidence="2 10">Belongs to the FliR/MopE/SpaR family.</text>
</comment>
<proteinExistence type="inferred from homology"/>
<dbReference type="PRINTS" id="PR00953">
    <property type="entry name" value="TYPE3IMRPROT"/>
</dbReference>
<keyword evidence="11" id="KW-0966">Cell projection</keyword>
<evidence type="ECO:0000256" key="9">
    <source>
        <dbReference type="NCBIfam" id="TIGR01400"/>
    </source>
</evidence>
<organism evidence="11 12">
    <name type="scientific">Sphingomonas glacialis</name>
    <dbReference type="NCBI Taxonomy" id="658225"/>
    <lineage>
        <taxon>Bacteria</taxon>
        <taxon>Pseudomonadati</taxon>
        <taxon>Pseudomonadota</taxon>
        <taxon>Alphaproteobacteria</taxon>
        <taxon>Sphingomonadales</taxon>
        <taxon>Sphingomonadaceae</taxon>
        <taxon>Sphingomonas</taxon>
    </lineage>
</organism>